<dbReference type="AlphaFoldDB" id="A0A1I1G4J3"/>
<reference evidence="3 4" key="1">
    <citation type="submission" date="2016-10" db="EMBL/GenBank/DDBJ databases">
        <authorList>
            <person name="de Groot N.N."/>
        </authorList>
    </citation>
    <scope>NUCLEOTIDE SEQUENCE [LARGE SCALE GENOMIC DNA]</scope>
    <source>
        <strain evidence="3 4">DSM 6793</strain>
    </source>
</reference>
<evidence type="ECO:0000313" key="3">
    <source>
        <dbReference type="EMBL" id="SFC06667.1"/>
    </source>
</evidence>
<keyword evidence="4" id="KW-1185">Reference proteome</keyword>
<dbReference type="PANTHER" id="PTHR34580:SF9">
    <property type="entry name" value="SLL5097 PROTEIN"/>
    <property type="match status" value="1"/>
</dbReference>
<dbReference type="InterPro" id="IPR026881">
    <property type="entry name" value="WYL_dom"/>
</dbReference>
<sequence>MPANKLALIRYQAIDQCLQNRYKKWTLDDLVQACSEAVYEYEGIRGGVSKRTVQLDIQNMRSSKFGYEAPIIVLDKKYYTYENPQYSIRNVPVSKHDLQILSEAVGLLKQFKNFGYYEDLGNLVSKLEAKISKKQNEGRSFIDLEKNEQVKGLQWLDVLHKAILQQSVLQVDYKSFKARNTENLNFSPYLLKEYRNRWFLLGSTSKNAVRLLALDRIQDVKEMPAATYIAPTKLDVQTFFDDVIGVTKAVGQQPILITLWADAASTPYLLTKPLHSSQQVTTTNPDGSVQLQIRVVWNFELEREILGFGETMRVISPPLLAKKIRKRTQQMLQQYLQENEPKH</sequence>
<organism evidence="3 4">
    <name type="scientific">Flexibacter flexilis DSM 6793</name>
    <dbReference type="NCBI Taxonomy" id="927664"/>
    <lineage>
        <taxon>Bacteria</taxon>
        <taxon>Pseudomonadati</taxon>
        <taxon>Bacteroidota</taxon>
        <taxon>Cytophagia</taxon>
        <taxon>Cytophagales</taxon>
        <taxon>Flexibacteraceae</taxon>
        <taxon>Flexibacter</taxon>
    </lineage>
</organism>
<feature type="domain" description="WCX" evidence="2">
    <location>
        <begin position="254"/>
        <end position="332"/>
    </location>
</feature>
<feature type="domain" description="WYL" evidence="1">
    <location>
        <begin position="155"/>
        <end position="221"/>
    </location>
</feature>
<protein>
    <submittedName>
        <fullName evidence="3">Predicted DNA-binding transcriptional regulator YafY, contains an HTH and WYL domains</fullName>
    </submittedName>
</protein>
<dbReference type="PROSITE" id="PS52050">
    <property type="entry name" value="WYL"/>
    <property type="match status" value="1"/>
</dbReference>
<dbReference type="PANTHER" id="PTHR34580">
    <property type="match status" value="1"/>
</dbReference>
<dbReference type="InterPro" id="IPR051534">
    <property type="entry name" value="CBASS_pafABC_assoc_protein"/>
</dbReference>
<keyword evidence="3" id="KW-0238">DNA-binding</keyword>
<dbReference type="Pfam" id="PF13280">
    <property type="entry name" value="WYL"/>
    <property type="match status" value="1"/>
</dbReference>
<dbReference type="OrthoDB" id="43316at2"/>
<dbReference type="GO" id="GO:0003677">
    <property type="term" value="F:DNA binding"/>
    <property type="evidence" value="ECO:0007669"/>
    <property type="project" value="UniProtKB-KW"/>
</dbReference>
<dbReference type="RefSeq" id="WP_091509272.1">
    <property type="nucleotide sequence ID" value="NZ_FOLE01000002.1"/>
</dbReference>
<dbReference type="STRING" id="927664.SAMN05421780_102453"/>
<accession>A0A1I1G4J3</accession>
<evidence type="ECO:0000313" key="4">
    <source>
        <dbReference type="Proteomes" id="UP000199514"/>
    </source>
</evidence>
<dbReference type="Proteomes" id="UP000199514">
    <property type="component" value="Unassembled WGS sequence"/>
</dbReference>
<dbReference type="InterPro" id="IPR057727">
    <property type="entry name" value="WCX_dom"/>
</dbReference>
<evidence type="ECO:0000259" key="1">
    <source>
        <dbReference type="Pfam" id="PF13280"/>
    </source>
</evidence>
<dbReference type="Pfam" id="PF25583">
    <property type="entry name" value="WCX"/>
    <property type="match status" value="1"/>
</dbReference>
<evidence type="ECO:0000259" key="2">
    <source>
        <dbReference type="Pfam" id="PF25583"/>
    </source>
</evidence>
<proteinExistence type="predicted"/>
<name>A0A1I1G4J3_9BACT</name>
<gene>
    <name evidence="3" type="ORF">SAMN05421780_102453</name>
</gene>
<dbReference type="EMBL" id="FOLE01000002">
    <property type="protein sequence ID" value="SFC06667.1"/>
    <property type="molecule type" value="Genomic_DNA"/>
</dbReference>